<evidence type="ECO:0000313" key="1">
    <source>
        <dbReference type="EMBL" id="MBV7260350.1"/>
    </source>
</evidence>
<keyword evidence="2" id="KW-1185">Reference proteome</keyword>
<gene>
    <name evidence="1" type="ORF">KCG46_12285</name>
</gene>
<dbReference type="Pfam" id="PF20043">
    <property type="entry name" value="DUF6445"/>
    <property type="match status" value="1"/>
</dbReference>
<dbReference type="InterPro" id="IPR045617">
    <property type="entry name" value="DUF6445"/>
</dbReference>
<organism evidence="1 2">
    <name type="scientific">Erythrobacter crassostreae</name>
    <dbReference type="NCBI Taxonomy" id="2828328"/>
    <lineage>
        <taxon>Bacteria</taxon>
        <taxon>Pseudomonadati</taxon>
        <taxon>Pseudomonadota</taxon>
        <taxon>Alphaproteobacteria</taxon>
        <taxon>Sphingomonadales</taxon>
        <taxon>Erythrobacteraceae</taxon>
        <taxon>Erythrobacter/Porphyrobacter group</taxon>
        <taxon>Erythrobacter</taxon>
    </lineage>
</organism>
<evidence type="ECO:0000313" key="2">
    <source>
        <dbReference type="Proteomes" id="UP001138681"/>
    </source>
</evidence>
<protein>
    <submittedName>
        <fullName evidence="1">Uncharacterized protein</fullName>
    </submittedName>
</protein>
<dbReference type="Proteomes" id="UP001138681">
    <property type="component" value="Unassembled WGS sequence"/>
</dbReference>
<reference evidence="1" key="1">
    <citation type="submission" date="2021-04" db="EMBL/GenBank/DDBJ databases">
        <authorList>
            <person name="Pira H."/>
            <person name="Risdian C."/>
            <person name="Wink J."/>
        </authorList>
    </citation>
    <scope>NUCLEOTIDE SEQUENCE</scope>
    <source>
        <strain evidence="1">WH158</strain>
    </source>
</reference>
<name>A0A9X1JLN6_9SPHN</name>
<comment type="caution">
    <text evidence="1">The sequence shown here is derived from an EMBL/GenBank/DDBJ whole genome shotgun (WGS) entry which is preliminary data.</text>
</comment>
<dbReference type="AlphaFoldDB" id="A0A9X1JLN6"/>
<dbReference type="EMBL" id="JAGSPC010000004">
    <property type="protein sequence ID" value="MBV7260350.1"/>
    <property type="molecule type" value="Genomic_DNA"/>
</dbReference>
<proteinExistence type="predicted"/>
<sequence>MQVSNMLESAETVINHASLQKFAKITPQYPGLRAPLDSQTCAMWAAQLSPHLNDAFGYERADWAMQAWFSIVTARPDELIPMQCFPHVDGTDPDQLAMMLYLDTTEHGGTAFFRHRSTGYEELTEANFPHYRDALQADVAETGLPPARYVTDGAPHFERTYMTGGEFNQAVFYRGNILHSGMIENDLELPADPRTGRLTINAFFRRL</sequence>
<accession>A0A9X1JLN6</accession>